<organism evidence="2 3">
    <name type="scientific">Henriciella barbarensis</name>
    <dbReference type="NCBI Taxonomy" id="86342"/>
    <lineage>
        <taxon>Bacteria</taxon>
        <taxon>Pseudomonadati</taxon>
        <taxon>Pseudomonadota</taxon>
        <taxon>Alphaproteobacteria</taxon>
        <taxon>Hyphomonadales</taxon>
        <taxon>Hyphomonadaceae</taxon>
        <taxon>Henriciella</taxon>
    </lineage>
</organism>
<dbReference type="SUPFAM" id="SSF46565">
    <property type="entry name" value="Chaperone J-domain"/>
    <property type="match status" value="1"/>
</dbReference>
<name>A0A399R1E3_9PROT</name>
<comment type="caution">
    <text evidence="2">The sequence shown here is derived from an EMBL/GenBank/DDBJ whole genome shotgun (WGS) entry which is preliminary data.</text>
</comment>
<dbReference type="InterPro" id="IPR036869">
    <property type="entry name" value="J_dom_sf"/>
</dbReference>
<dbReference type="AlphaFoldDB" id="A0A399R1E3"/>
<evidence type="ECO:0000313" key="3">
    <source>
        <dbReference type="Proteomes" id="UP000265431"/>
    </source>
</evidence>
<dbReference type="Gene3D" id="1.10.287.110">
    <property type="entry name" value="DnaJ domain"/>
    <property type="match status" value="1"/>
</dbReference>
<accession>A0A399R1E3</accession>
<protein>
    <submittedName>
        <fullName evidence="2">Molecular chaperone DnaJ</fullName>
    </submittedName>
</protein>
<keyword evidence="3" id="KW-1185">Reference proteome</keyword>
<reference evidence="2 3" key="1">
    <citation type="submission" date="2018-08" db="EMBL/GenBank/DDBJ databases">
        <title>Henriciella mobilis sp. nov., isolated from seawater.</title>
        <authorList>
            <person name="Cheng H."/>
            <person name="Wu Y.-H."/>
            <person name="Xu X.-W."/>
            <person name="Guo L.-L."/>
        </authorList>
    </citation>
    <scope>NUCLEOTIDE SEQUENCE [LARGE SCALE GENOMIC DNA]</scope>
    <source>
        <strain evidence="2 3">CCUG66934</strain>
    </source>
</reference>
<dbReference type="RefSeq" id="WP_119379244.1">
    <property type="nucleotide sequence ID" value="NZ_QWGB01000005.1"/>
</dbReference>
<proteinExistence type="predicted"/>
<feature type="region of interest" description="Disordered" evidence="1">
    <location>
        <begin position="18"/>
        <end position="46"/>
    </location>
</feature>
<dbReference type="CDD" id="cd06257">
    <property type="entry name" value="DnaJ"/>
    <property type="match status" value="1"/>
</dbReference>
<evidence type="ECO:0000313" key="2">
    <source>
        <dbReference type="EMBL" id="RIJ24055.1"/>
    </source>
</evidence>
<sequence length="206" mass="23516">MADAFSYRVKFTDIRVKPPKEEQERQKAVETRECHRDDCDLAGDHPAPKPRGLEGVYWFCQKHAGEYNRNYDFFAGMSDAELEAFNEMARHGFQKTWKFGTGPMGKDKAAAAHDPRRWRGKEFFEQNAEARQARRKEQQSEGVTAQALAELDLEAGATANEIRVRYSEYIRKFHPDSNGGDRSTEHMLARVLRAGKTLKAAGMMKA</sequence>
<evidence type="ECO:0000256" key="1">
    <source>
        <dbReference type="SAM" id="MobiDB-lite"/>
    </source>
</evidence>
<dbReference type="InterPro" id="IPR001623">
    <property type="entry name" value="DnaJ_domain"/>
</dbReference>
<dbReference type="OrthoDB" id="9786294at2"/>
<gene>
    <name evidence="2" type="ORF">D1224_07365</name>
</gene>
<dbReference type="EMBL" id="QWGB01000005">
    <property type="protein sequence ID" value="RIJ24055.1"/>
    <property type="molecule type" value="Genomic_DNA"/>
</dbReference>
<dbReference type="Proteomes" id="UP000265431">
    <property type="component" value="Unassembled WGS sequence"/>
</dbReference>